<dbReference type="Proteomes" id="UP000321085">
    <property type="component" value="Unassembled WGS sequence"/>
</dbReference>
<reference evidence="2 3" key="1">
    <citation type="submission" date="2019-07" db="EMBL/GenBank/DDBJ databases">
        <title>Whole genome shotgun sequence of Microvirga aerophila NBRC 106136.</title>
        <authorList>
            <person name="Hosoyama A."/>
            <person name="Uohara A."/>
            <person name="Ohji S."/>
            <person name="Ichikawa N."/>
        </authorList>
    </citation>
    <scope>NUCLEOTIDE SEQUENCE [LARGE SCALE GENOMIC DNA]</scope>
    <source>
        <strain evidence="2 3">NBRC 106136</strain>
    </source>
</reference>
<accession>A0A512C4S3</accession>
<evidence type="ECO:0000313" key="2">
    <source>
        <dbReference type="EMBL" id="GEO19160.1"/>
    </source>
</evidence>
<feature type="region of interest" description="Disordered" evidence="1">
    <location>
        <begin position="17"/>
        <end position="42"/>
    </location>
</feature>
<sequence length="84" mass="9126">MAQAFVRSLKIKNQQYLTKQKAHAHRKDTTNEVRPGAEPGMALVWAPPGLPEGGIPRTIAPSIAFPKDTAVFQSGRARRSACIS</sequence>
<organism evidence="2 3">
    <name type="scientific">Microvirga aerophila</name>
    <dbReference type="NCBI Taxonomy" id="670291"/>
    <lineage>
        <taxon>Bacteria</taxon>
        <taxon>Pseudomonadati</taxon>
        <taxon>Pseudomonadota</taxon>
        <taxon>Alphaproteobacteria</taxon>
        <taxon>Hyphomicrobiales</taxon>
        <taxon>Methylobacteriaceae</taxon>
        <taxon>Microvirga</taxon>
    </lineage>
</organism>
<evidence type="ECO:0000256" key="1">
    <source>
        <dbReference type="SAM" id="MobiDB-lite"/>
    </source>
</evidence>
<evidence type="ECO:0000313" key="3">
    <source>
        <dbReference type="Proteomes" id="UP000321085"/>
    </source>
</evidence>
<gene>
    <name evidence="2" type="ORF">MAE02_68560</name>
</gene>
<name>A0A512C4S3_9HYPH</name>
<dbReference type="AlphaFoldDB" id="A0A512C4S3"/>
<keyword evidence="3" id="KW-1185">Reference proteome</keyword>
<dbReference type="RefSeq" id="WP_147023378.1">
    <property type="nucleotide sequence ID" value="NZ_BJYU01000340.1"/>
</dbReference>
<proteinExistence type="predicted"/>
<dbReference type="EMBL" id="BJYU01000340">
    <property type="protein sequence ID" value="GEO19160.1"/>
    <property type="molecule type" value="Genomic_DNA"/>
</dbReference>
<comment type="caution">
    <text evidence="2">The sequence shown here is derived from an EMBL/GenBank/DDBJ whole genome shotgun (WGS) entry which is preliminary data.</text>
</comment>
<protein>
    <submittedName>
        <fullName evidence="2">Uncharacterized protein</fullName>
    </submittedName>
</protein>